<dbReference type="InterPro" id="IPR027417">
    <property type="entry name" value="P-loop_NTPase"/>
</dbReference>
<dbReference type="EMBL" id="CP020612">
    <property type="protein sequence ID" value="ARJ68959.1"/>
    <property type="molecule type" value="Genomic_DNA"/>
</dbReference>
<keyword evidence="12" id="KW-1185">Reference proteome</keyword>
<dbReference type="GO" id="GO:0005886">
    <property type="term" value="C:plasma membrane"/>
    <property type="evidence" value="ECO:0007669"/>
    <property type="project" value="UniProtKB-SubCell"/>
</dbReference>
<evidence type="ECO:0000259" key="10">
    <source>
        <dbReference type="Pfam" id="PF13807"/>
    </source>
</evidence>
<evidence type="ECO:0000256" key="2">
    <source>
        <dbReference type="ARBA" id="ARBA00022475"/>
    </source>
</evidence>
<gene>
    <name evidence="11" type="ORF">B0A89_04265</name>
</gene>
<feature type="coiled-coil region" evidence="6">
    <location>
        <begin position="400"/>
        <end position="451"/>
    </location>
</feature>
<reference evidence="11 12" key="1">
    <citation type="submission" date="2017-03" db="EMBL/GenBank/DDBJ databases">
        <title>Genome sequence of Paracoccus contaminans isolated from a water microcosm.</title>
        <authorList>
            <person name="Aurass P."/>
            <person name="Karste S."/>
            <person name="Trost E."/>
            <person name="Glaeser S.P."/>
            <person name="Kaempfer P."/>
            <person name="Flieger A."/>
        </authorList>
    </citation>
    <scope>NUCLEOTIDE SEQUENCE [LARGE SCALE GENOMIC DNA]</scope>
    <source>
        <strain evidence="12">RKI 16-01929T\LMG 29738T\CCM 8701T\CIP 111112T</strain>
    </source>
</reference>
<evidence type="ECO:0000256" key="4">
    <source>
        <dbReference type="ARBA" id="ARBA00022989"/>
    </source>
</evidence>
<feature type="domain" description="Polysaccharide chain length determinant N-terminal" evidence="9">
    <location>
        <begin position="23"/>
        <end position="107"/>
    </location>
</feature>
<organism evidence="11 12">
    <name type="scientific">Paracoccus contaminans</name>
    <dbReference type="NCBI Taxonomy" id="1945662"/>
    <lineage>
        <taxon>Bacteria</taxon>
        <taxon>Pseudomonadati</taxon>
        <taxon>Pseudomonadota</taxon>
        <taxon>Alphaproteobacteria</taxon>
        <taxon>Rhodobacterales</taxon>
        <taxon>Paracoccaceae</taxon>
        <taxon>Paracoccus</taxon>
    </lineage>
</organism>
<name>A0A1W6CW01_9RHOB</name>
<dbReference type="Pfam" id="PF13807">
    <property type="entry name" value="GNVR"/>
    <property type="match status" value="1"/>
</dbReference>
<dbReference type="PANTHER" id="PTHR32309">
    <property type="entry name" value="TYROSINE-PROTEIN KINASE"/>
    <property type="match status" value="1"/>
</dbReference>
<dbReference type="AlphaFoldDB" id="A0A1W6CW01"/>
<evidence type="ECO:0000259" key="9">
    <source>
        <dbReference type="Pfam" id="PF02706"/>
    </source>
</evidence>
<evidence type="ECO:0000256" key="6">
    <source>
        <dbReference type="SAM" id="Coils"/>
    </source>
</evidence>
<dbReference type="STRING" id="1945662.B0A89_04265"/>
<protein>
    <recommendedName>
        <fullName evidence="13">Polysaccharide chain length determinant N-terminal domain-containing protein</fullName>
    </recommendedName>
</protein>
<dbReference type="InterPro" id="IPR032807">
    <property type="entry name" value="GNVR"/>
</dbReference>
<dbReference type="InterPro" id="IPR003856">
    <property type="entry name" value="LPS_length_determ_N"/>
</dbReference>
<evidence type="ECO:0000256" key="5">
    <source>
        <dbReference type="ARBA" id="ARBA00023136"/>
    </source>
</evidence>
<dbReference type="PANTHER" id="PTHR32309:SF13">
    <property type="entry name" value="FERRIC ENTEROBACTIN TRANSPORT PROTEIN FEPE"/>
    <property type="match status" value="1"/>
</dbReference>
<keyword evidence="2" id="KW-1003">Cell membrane</keyword>
<dbReference type="InterPro" id="IPR050445">
    <property type="entry name" value="Bact_polysacc_biosynth/exp"/>
</dbReference>
<dbReference type="Proteomes" id="UP000193017">
    <property type="component" value="Chromosome"/>
</dbReference>
<evidence type="ECO:0000313" key="11">
    <source>
        <dbReference type="EMBL" id="ARJ68959.1"/>
    </source>
</evidence>
<dbReference type="OrthoDB" id="230260at2"/>
<evidence type="ECO:0000313" key="12">
    <source>
        <dbReference type="Proteomes" id="UP000193017"/>
    </source>
</evidence>
<feature type="region of interest" description="Disordered" evidence="7">
    <location>
        <begin position="160"/>
        <end position="182"/>
    </location>
</feature>
<dbReference type="KEGG" id="pcon:B0A89_04265"/>
<dbReference type="SUPFAM" id="SSF52540">
    <property type="entry name" value="P-loop containing nucleoside triphosphate hydrolases"/>
    <property type="match status" value="1"/>
</dbReference>
<keyword evidence="5 8" id="KW-0472">Membrane</keyword>
<evidence type="ECO:0000256" key="7">
    <source>
        <dbReference type="SAM" id="MobiDB-lite"/>
    </source>
</evidence>
<dbReference type="GO" id="GO:0004713">
    <property type="term" value="F:protein tyrosine kinase activity"/>
    <property type="evidence" value="ECO:0007669"/>
    <property type="project" value="TreeGrafter"/>
</dbReference>
<feature type="transmembrane region" description="Helical" evidence="8">
    <location>
        <begin position="39"/>
        <end position="56"/>
    </location>
</feature>
<evidence type="ECO:0000256" key="1">
    <source>
        <dbReference type="ARBA" id="ARBA00004651"/>
    </source>
</evidence>
<feature type="domain" description="Tyrosine-protein kinase G-rich" evidence="10">
    <location>
        <begin position="433"/>
        <end position="507"/>
    </location>
</feature>
<feature type="region of interest" description="Disordered" evidence="7">
    <location>
        <begin position="539"/>
        <end position="558"/>
    </location>
</feature>
<dbReference type="Pfam" id="PF02706">
    <property type="entry name" value="Wzz"/>
    <property type="match status" value="1"/>
</dbReference>
<keyword evidence="6" id="KW-0175">Coiled coil</keyword>
<keyword evidence="4 8" id="KW-1133">Transmembrane helix</keyword>
<dbReference type="Gene3D" id="3.40.50.300">
    <property type="entry name" value="P-loop containing nucleotide triphosphate hydrolases"/>
    <property type="match status" value="1"/>
</dbReference>
<accession>A0A1W6CW01</accession>
<comment type="subcellular location">
    <subcellularLocation>
        <location evidence="1">Cell membrane</location>
        <topology evidence="1">Multi-pass membrane protein</topology>
    </subcellularLocation>
</comment>
<sequence>MARALQPYDPSNVYAAHSSPPVETIDLSRLMTALRRQRTTILLPAILMGALGVVYAKTAPDTYSGYASLMLDSNMSGAIRQVGGIDRTVLPDDMIENARVVLESDKLAFDVLDRTGLQNDPAFLEPPVSGFSRAVGKVMGTILQPVTWTRAQLERMLATPGAQEPGTATAQPGDPAGGTAQPIDPMRRLAAAMLQGGIDVYRQGRSTAVTVAYTAYDPATAAAVANAYADAYVQDMLTANASAVGQTTAWMRGRVEELRSQAQAAAAAAEKFSTEHGLIGTTGGDLLTSQAVSELNTSLTTAVGDMARAQAVLDTYDKAVAAGVEGLTSGIDLTIGGEISDALSGRISNYNDVRARLQRTIANAGPGAPQVAGLRQTLSTTAQRLFVELQGQQQEARSALAVAKARVDALQASLDEATRRNNAQAANMVKLDALQKEAATLSELYQATLTKAQEIEQQQSFPVSNVRILSYAQPPLHPSGPSTMRAASMMLVLGLFFGILRAALREARERFVRTASDVTDHSPLRFLGHLPVLPRTRNRAERAAQPLPAPPAPTGGTLPAIGRRYKAIRATVPILSFPNSVYAETLRHIHLAVGTRHEEVPLLGITSFHPYEGRAAVSLNFAGQFGLGKDSVLLIDADSRGRALSRMIGMDAVPGLSDAAAGQGDWRDMLATIEQTNVTVLPCGLGTGGRADDLITAAFMTRLLDEARSLFGSIVIDVPPLYPVAQGRAILHELPHFAIVAEWGKTPRNMPEIALADDPELEARCVGVVYDRVNLRRLRRYLPPGAAENYVGMAKAYSQAR</sequence>
<evidence type="ECO:0000256" key="8">
    <source>
        <dbReference type="SAM" id="Phobius"/>
    </source>
</evidence>
<keyword evidence="3 8" id="KW-0812">Transmembrane</keyword>
<evidence type="ECO:0000256" key="3">
    <source>
        <dbReference type="ARBA" id="ARBA00022692"/>
    </source>
</evidence>
<evidence type="ECO:0008006" key="13">
    <source>
        <dbReference type="Google" id="ProtNLM"/>
    </source>
</evidence>
<proteinExistence type="predicted"/>
<dbReference type="RefSeq" id="WP_085377069.1">
    <property type="nucleotide sequence ID" value="NZ_CP020612.1"/>
</dbReference>